<name>A0AAN7TWC1_9MYCE</name>
<feature type="transmembrane region" description="Helical" evidence="1">
    <location>
        <begin position="168"/>
        <end position="188"/>
    </location>
</feature>
<keyword evidence="1" id="KW-1133">Transmembrane helix</keyword>
<feature type="transmembrane region" description="Helical" evidence="1">
    <location>
        <begin position="194"/>
        <end position="215"/>
    </location>
</feature>
<dbReference type="AlphaFoldDB" id="A0AAN7TWC1"/>
<sequence>MLQTLLNPNPSDSIQDQVDLVTMNKPSPLIKIGMIFACLGVVTTTIFLHLQFAGVISFPWYAIWVPIMAISIPCFFHPIGKYFMKEIRIIHKYRDITISRTKRYFYRGLVIAPFLWFSIFIAAIVIRHYRGEVFPYFHIFLPCQLISLEFLVLAHLDPTLPRSTRHSFKTCSLLLLVFSSFIFIRFQLNDPSSFHWVFVFLPLYIGEVSLLADAFCRFYSKTEDKECDSTVFKYAVLPLFAKLVLIFSSCVFLVFLTLYLEYQYISLNDLFAPLYVLEFFIILFLIKMSFSRRRVTPESIN</sequence>
<evidence type="ECO:0000313" key="2">
    <source>
        <dbReference type="EMBL" id="KAK5581039.1"/>
    </source>
</evidence>
<proteinExistence type="predicted"/>
<feature type="transmembrane region" description="Helical" evidence="1">
    <location>
        <begin position="236"/>
        <end position="260"/>
    </location>
</feature>
<feature type="transmembrane region" description="Helical" evidence="1">
    <location>
        <begin position="58"/>
        <end position="83"/>
    </location>
</feature>
<evidence type="ECO:0000313" key="3">
    <source>
        <dbReference type="Proteomes" id="UP001344447"/>
    </source>
</evidence>
<feature type="transmembrane region" description="Helical" evidence="1">
    <location>
        <begin position="104"/>
        <end position="129"/>
    </location>
</feature>
<gene>
    <name evidence="2" type="ORF">RB653_001067</name>
</gene>
<keyword evidence="3" id="KW-1185">Reference proteome</keyword>
<accession>A0AAN7TWC1</accession>
<dbReference type="EMBL" id="JAVFKY010000002">
    <property type="protein sequence ID" value="KAK5581039.1"/>
    <property type="molecule type" value="Genomic_DNA"/>
</dbReference>
<organism evidence="2 3">
    <name type="scientific">Dictyostelium firmibasis</name>
    <dbReference type="NCBI Taxonomy" id="79012"/>
    <lineage>
        <taxon>Eukaryota</taxon>
        <taxon>Amoebozoa</taxon>
        <taxon>Evosea</taxon>
        <taxon>Eumycetozoa</taxon>
        <taxon>Dictyostelia</taxon>
        <taxon>Dictyosteliales</taxon>
        <taxon>Dictyosteliaceae</taxon>
        <taxon>Dictyostelium</taxon>
    </lineage>
</organism>
<feature type="transmembrane region" description="Helical" evidence="1">
    <location>
        <begin position="272"/>
        <end position="290"/>
    </location>
</feature>
<comment type="caution">
    <text evidence="2">The sequence shown here is derived from an EMBL/GenBank/DDBJ whole genome shotgun (WGS) entry which is preliminary data.</text>
</comment>
<feature type="transmembrane region" description="Helical" evidence="1">
    <location>
        <begin position="32"/>
        <end position="52"/>
    </location>
</feature>
<dbReference type="Proteomes" id="UP001344447">
    <property type="component" value="Unassembled WGS sequence"/>
</dbReference>
<feature type="transmembrane region" description="Helical" evidence="1">
    <location>
        <begin position="135"/>
        <end position="156"/>
    </location>
</feature>
<keyword evidence="1" id="KW-0472">Membrane</keyword>
<reference evidence="2 3" key="1">
    <citation type="submission" date="2023-11" db="EMBL/GenBank/DDBJ databases">
        <title>Dfirmibasis_genome.</title>
        <authorList>
            <person name="Edelbroek B."/>
            <person name="Kjellin J."/>
            <person name="Jerlstrom-Hultqvist J."/>
            <person name="Soderbom F."/>
        </authorList>
    </citation>
    <scope>NUCLEOTIDE SEQUENCE [LARGE SCALE GENOMIC DNA]</scope>
    <source>
        <strain evidence="2 3">TNS-C-14</strain>
    </source>
</reference>
<evidence type="ECO:0000256" key="1">
    <source>
        <dbReference type="SAM" id="Phobius"/>
    </source>
</evidence>
<protein>
    <submittedName>
        <fullName evidence="2">Uncharacterized protein</fullName>
    </submittedName>
</protein>
<keyword evidence="1" id="KW-0812">Transmembrane</keyword>